<evidence type="ECO:0000256" key="3">
    <source>
        <dbReference type="ARBA" id="ARBA00022448"/>
    </source>
</evidence>
<dbReference type="AlphaFoldDB" id="A0A158A1A2"/>
<protein>
    <submittedName>
        <fullName evidence="8">Macrolide efflux protein MacA</fullName>
    </submittedName>
</protein>
<dbReference type="RefSeq" id="WP_061174173.1">
    <property type="nucleotide sequence ID" value="NZ_FCOE02000004.1"/>
</dbReference>
<evidence type="ECO:0000256" key="5">
    <source>
        <dbReference type="SAM" id="Phobius"/>
    </source>
</evidence>
<dbReference type="InterPro" id="IPR058627">
    <property type="entry name" value="MdtA-like_C"/>
</dbReference>
<feature type="transmembrane region" description="Helical" evidence="5">
    <location>
        <begin position="12"/>
        <end position="29"/>
    </location>
</feature>
<evidence type="ECO:0000313" key="8">
    <source>
        <dbReference type="EMBL" id="SAK51535.1"/>
    </source>
</evidence>
<dbReference type="Gene3D" id="6.10.140.1990">
    <property type="match status" value="1"/>
</dbReference>
<dbReference type="GO" id="GO:1990961">
    <property type="term" value="P:xenobiotic detoxification by transmembrane export across the plasma membrane"/>
    <property type="evidence" value="ECO:0007669"/>
    <property type="project" value="InterPro"/>
</dbReference>
<keyword evidence="4" id="KW-0175">Coiled coil</keyword>
<dbReference type="GO" id="GO:1990195">
    <property type="term" value="C:macrolide transmembrane transporter complex"/>
    <property type="evidence" value="ECO:0007669"/>
    <property type="project" value="InterPro"/>
</dbReference>
<dbReference type="InterPro" id="IPR058625">
    <property type="entry name" value="MdtA-like_BSH"/>
</dbReference>
<proteinExistence type="inferred from homology"/>
<dbReference type="Pfam" id="PF25917">
    <property type="entry name" value="BSH_RND"/>
    <property type="match status" value="1"/>
</dbReference>
<dbReference type="PANTHER" id="PTHR30469">
    <property type="entry name" value="MULTIDRUG RESISTANCE PROTEIN MDTA"/>
    <property type="match status" value="1"/>
</dbReference>
<keyword evidence="3" id="KW-0813">Transport</keyword>
<dbReference type="GO" id="GO:0019898">
    <property type="term" value="C:extrinsic component of membrane"/>
    <property type="evidence" value="ECO:0007669"/>
    <property type="project" value="InterPro"/>
</dbReference>
<evidence type="ECO:0000259" key="6">
    <source>
        <dbReference type="Pfam" id="PF25917"/>
    </source>
</evidence>
<dbReference type="InterPro" id="IPR006143">
    <property type="entry name" value="RND_pump_MFP"/>
</dbReference>
<comment type="similarity">
    <text evidence="2">Belongs to the membrane fusion protein (MFP) (TC 8.A.1) family.</text>
</comment>
<reference evidence="8" key="1">
    <citation type="submission" date="2016-01" db="EMBL/GenBank/DDBJ databases">
        <authorList>
            <person name="Peeters C."/>
        </authorList>
    </citation>
    <scope>NUCLEOTIDE SEQUENCE [LARGE SCALE GENOMIC DNA]</scope>
    <source>
        <strain evidence="8">LMG 29323</strain>
    </source>
</reference>
<sequence length="398" mass="43173">MLRNAVLTKRSLIVALSVFIIAISIAVLLCRNCDESQHRRLALVEEGDIEDVVLAEGTLDGRTQVDVGAQASGQVKSLKVRVGDKVTKGQLLAEIDPTVAENELKEDQAREDELVAKRAARHASLFEAETALHRHRIMLAADATSRREYLTAEAEYRRQKANLEGLEADIRGAHMKVETAKAHLDFTKIVAPSDGEVVAIVAREGQTVNAQQQTPVILKLADLDTMTVSAEVSEADVHRISVGQNACFTTLGEPEQRYCGRLRSVEPAPRGYLESARQRGSGEASRHQAIFYDAHFDVPNPKHRLRIGMTAEVSVAISVANRVPTIPSEAVGAKAPDGSYEVKVINNRGEIVRRSVRIGLNNNVKAEVRDGLAVGERVITDSGPALNAFADSAISEGS</sequence>
<dbReference type="EMBL" id="FCOE02000004">
    <property type="protein sequence ID" value="SAK51535.1"/>
    <property type="molecule type" value="Genomic_DNA"/>
</dbReference>
<dbReference type="GO" id="GO:1990281">
    <property type="term" value="C:efflux pump complex"/>
    <property type="evidence" value="ECO:0007669"/>
    <property type="project" value="TreeGrafter"/>
</dbReference>
<evidence type="ECO:0000256" key="2">
    <source>
        <dbReference type="ARBA" id="ARBA00009477"/>
    </source>
</evidence>
<dbReference type="Proteomes" id="UP000054911">
    <property type="component" value="Unassembled WGS sequence"/>
</dbReference>
<evidence type="ECO:0000256" key="1">
    <source>
        <dbReference type="ARBA" id="ARBA00004196"/>
    </source>
</evidence>
<evidence type="ECO:0000259" key="7">
    <source>
        <dbReference type="Pfam" id="PF25967"/>
    </source>
</evidence>
<dbReference type="NCBIfam" id="TIGR01730">
    <property type="entry name" value="RND_mfp"/>
    <property type="match status" value="1"/>
</dbReference>
<comment type="caution">
    <text evidence="8">The sequence shown here is derived from an EMBL/GenBank/DDBJ whole genome shotgun (WGS) entry which is preliminary data.</text>
</comment>
<gene>
    <name evidence="8" type="ORF">AWB80_01657</name>
</gene>
<dbReference type="Gene3D" id="2.40.50.100">
    <property type="match status" value="1"/>
</dbReference>
<dbReference type="SUPFAM" id="SSF111369">
    <property type="entry name" value="HlyD-like secretion proteins"/>
    <property type="match status" value="1"/>
</dbReference>
<comment type="subcellular location">
    <subcellularLocation>
        <location evidence="1">Cell envelope</location>
    </subcellularLocation>
</comment>
<name>A0A158A1A2_9BURK</name>
<evidence type="ECO:0000313" key="9">
    <source>
        <dbReference type="Proteomes" id="UP000054911"/>
    </source>
</evidence>
<dbReference type="Gene3D" id="2.40.420.20">
    <property type="match status" value="1"/>
</dbReference>
<evidence type="ECO:0000256" key="4">
    <source>
        <dbReference type="ARBA" id="ARBA00023054"/>
    </source>
</evidence>
<feature type="domain" description="Multidrug resistance protein MdtA-like barrel-sandwich hybrid" evidence="6">
    <location>
        <begin position="64"/>
        <end position="218"/>
    </location>
</feature>
<dbReference type="Pfam" id="PF25967">
    <property type="entry name" value="RND-MFP_C"/>
    <property type="match status" value="1"/>
</dbReference>
<keyword evidence="5" id="KW-0472">Membrane</keyword>
<dbReference type="GO" id="GO:0015562">
    <property type="term" value="F:efflux transmembrane transporter activity"/>
    <property type="evidence" value="ECO:0007669"/>
    <property type="project" value="TreeGrafter"/>
</dbReference>
<dbReference type="PANTHER" id="PTHR30469:SF33">
    <property type="entry name" value="SLR1207 PROTEIN"/>
    <property type="match status" value="1"/>
</dbReference>
<dbReference type="GO" id="GO:0030313">
    <property type="term" value="C:cell envelope"/>
    <property type="evidence" value="ECO:0007669"/>
    <property type="project" value="UniProtKB-SubCell"/>
</dbReference>
<dbReference type="Gene3D" id="2.40.30.170">
    <property type="match status" value="1"/>
</dbReference>
<organism evidence="8 9">
    <name type="scientific">Caballeronia pedi</name>
    <dbReference type="NCBI Taxonomy" id="1777141"/>
    <lineage>
        <taxon>Bacteria</taxon>
        <taxon>Pseudomonadati</taxon>
        <taxon>Pseudomonadota</taxon>
        <taxon>Betaproteobacteria</taxon>
        <taxon>Burkholderiales</taxon>
        <taxon>Burkholderiaceae</taxon>
        <taxon>Caballeronia</taxon>
    </lineage>
</organism>
<keyword evidence="5" id="KW-1133">Transmembrane helix</keyword>
<accession>A0A158A1A2</accession>
<keyword evidence="5" id="KW-0812">Transmembrane</keyword>
<dbReference type="STRING" id="1777141.AWB80_01657"/>
<dbReference type="InterPro" id="IPR030190">
    <property type="entry name" value="MacA_alpha-hairpin_sf"/>
</dbReference>
<keyword evidence="9" id="KW-1185">Reference proteome</keyword>
<feature type="domain" description="Multidrug resistance protein MdtA-like C-terminal permuted SH3" evidence="7">
    <location>
        <begin position="325"/>
        <end position="382"/>
    </location>
</feature>